<dbReference type="SUPFAM" id="SSF54593">
    <property type="entry name" value="Glyoxalase/Bleomycin resistance protein/Dihydroxybiphenyl dioxygenase"/>
    <property type="match status" value="1"/>
</dbReference>
<evidence type="ECO:0000313" key="3">
    <source>
        <dbReference type="Proteomes" id="UP000184076"/>
    </source>
</evidence>
<dbReference type="EMBL" id="FQVB01000004">
    <property type="protein sequence ID" value="SHE44511.1"/>
    <property type="molecule type" value="Genomic_DNA"/>
</dbReference>
<protein>
    <submittedName>
        <fullName evidence="2">Glyoxalase-like domain-containing protein</fullName>
    </submittedName>
</protein>
<reference evidence="3" key="1">
    <citation type="submission" date="2016-11" db="EMBL/GenBank/DDBJ databases">
        <authorList>
            <person name="Varghese N."/>
            <person name="Submissions S."/>
        </authorList>
    </citation>
    <scope>NUCLEOTIDE SEQUENCE [LARGE SCALE GENOMIC DNA]</scope>
    <source>
        <strain evidence="3">DSM 9756</strain>
    </source>
</reference>
<evidence type="ECO:0000259" key="1">
    <source>
        <dbReference type="PROSITE" id="PS51819"/>
    </source>
</evidence>
<evidence type="ECO:0000313" key="2">
    <source>
        <dbReference type="EMBL" id="SHE44511.1"/>
    </source>
</evidence>
<dbReference type="RefSeq" id="WP_073036277.1">
    <property type="nucleotide sequence ID" value="NZ_FQVB01000004.1"/>
</dbReference>
<name>A0A1M4TJ57_9BACT</name>
<organism evidence="2 3">
    <name type="scientific">Desulfacinum infernum DSM 9756</name>
    <dbReference type="NCBI Taxonomy" id="1121391"/>
    <lineage>
        <taxon>Bacteria</taxon>
        <taxon>Pseudomonadati</taxon>
        <taxon>Thermodesulfobacteriota</taxon>
        <taxon>Syntrophobacteria</taxon>
        <taxon>Syntrophobacterales</taxon>
        <taxon>Syntrophobacteraceae</taxon>
        <taxon>Desulfacinum</taxon>
    </lineage>
</organism>
<dbReference type="AlphaFoldDB" id="A0A1M4TJ57"/>
<dbReference type="PANTHER" id="PTHR36503:SF3">
    <property type="entry name" value="BLR0126 PROTEIN"/>
    <property type="match status" value="1"/>
</dbReference>
<dbReference type="Proteomes" id="UP000184076">
    <property type="component" value="Unassembled WGS sequence"/>
</dbReference>
<feature type="domain" description="VOC" evidence="1">
    <location>
        <begin position="8"/>
        <end position="119"/>
    </location>
</feature>
<dbReference type="Gene3D" id="3.10.180.10">
    <property type="entry name" value="2,3-Dihydroxybiphenyl 1,2-Dioxygenase, domain 1"/>
    <property type="match status" value="1"/>
</dbReference>
<proteinExistence type="predicted"/>
<keyword evidence="3" id="KW-1185">Reference proteome</keyword>
<sequence>MGRTVKDGEQLVLALYVRDLERSAKFFTDLGFVVNRRDGVFMELRWETSLLFLVEMPDVKPPEKAIGNLRVVVDDVDKLYQKARSLGYEIVTEIGDRYYGMRDFVVAGPDGIHLRFASLKA</sequence>
<accession>A0A1M4TJ57</accession>
<dbReference type="PANTHER" id="PTHR36503">
    <property type="entry name" value="BLR2520 PROTEIN"/>
    <property type="match status" value="1"/>
</dbReference>
<dbReference type="Pfam" id="PF00903">
    <property type="entry name" value="Glyoxalase"/>
    <property type="match status" value="1"/>
</dbReference>
<dbReference type="InterPro" id="IPR029068">
    <property type="entry name" value="Glyas_Bleomycin-R_OHBP_Dase"/>
</dbReference>
<dbReference type="PROSITE" id="PS51819">
    <property type="entry name" value="VOC"/>
    <property type="match status" value="1"/>
</dbReference>
<dbReference type="InterPro" id="IPR004360">
    <property type="entry name" value="Glyas_Fos-R_dOase_dom"/>
</dbReference>
<dbReference type="STRING" id="1121391.SAMN02745206_00296"/>
<dbReference type="InterPro" id="IPR037523">
    <property type="entry name" value="VOC_core"/>
</dbReference>
<gene>
    <name evidence="2" type="ORF">SAMN02745206_00296</name>
</gene>